<protein>
    <submittedName>
        <fullName evidence="2">PadR family transcriptional regulator</fullName>
    </submittedName>
</protein>
<proteinExistence type="predicted"/>
<reference evidence="2 3" key="1">
    <citation type="submission" date="2020-02" db="EMBL/GenBank/DDBJ databases">
        <title>Paenibacillus sp. nov., isolated from rhizosphere soil of tomato.</title>
        <authorList>
            <person name="Weon H.-Y."/>
            <person name="Lee S.A."/>
        </authorList>
    </citation>
    <scope>NUCLEOTIDE SEQUENCE [LARGE SCALE GENOMIC DNA]</scope>
    <source>
        <strain evidence="2 3">14171R-81</strain>
    </source>
</reference>
<dbReference type="InterPro" id="IPR052509">
    <property type="entry name" value="Metal_resp_DNA-bind_regulator"/>
</dbReference>
<organism evidence="2 3">
    <name type="scientific">Paenibacillus rhizovicinus</name>
    <dbReference type="NCBI Taxonomy" id="2704463"/>
    <lineage>
        <taxon>Bacteria</taxon>
        <taxon>Bacillati</taxon>
        <taxon>Bacillota</taxon>
        <taxon>Bacilli</taxon>
        <taxon>Bacillales</taxon>
        <taxon>Paenibacillaceae</taxon>
        <taxon>Paenibacillus</taxon>
    </lineage>
</organism>
<keyword evidence="3" id="KW-1185">Reference proteome</keyword>
<dbReference type="EMBL" id="CP048286">
    <property type="protein sequence ID" value="QHW33923.1"/>
    <property type="molecule type" value="Genomic_DNA"/>
</dbReference>
<dbReference type="KEGG" id="prz:GZH47_26075"/>
<dbReference type="Gene3D" id="1.10.10.10">
    <property type="entry name" value="Winged helix-like DNA-binding domain superfamily/Winged helix DNA-binding domain"/>
    <property type="match status" value="1"/>
</dbReference>
<dbReference type="Proteomes" id="UP000479114">
    <property type="component" value="Chromosome"/>
</dbReference>
<evidence type="ECO:0000313" key="2">
    <source>
        <dbReference type="EMBL" id="QHW33923.1"/>
    </source>
</evidence>
<dbReference type="InterPro" id="IPR005149">
    <property type="entry name" value="Tscrpt_reg_PadR_N"/>
</dbReference>
<feature type="domain" description="Transcription regulator PadR N-terminal" evidence="1">
    <location>
        <begin position="14"/>
        <end position="86"/>
    </location>
</feature>
<gene>
    <name evidence="2" type="ORF">GZH47_26075</name>
</gene>
<name>A0A6C0P8F9_9BACL</name>
<sequence>MATRKVSNMLALAVLSLLNEKPMHPYEMSATMKQRGIPDVIKLNNGSLYSVVEALLRQGWIIPLETQREGRHPERTIYAPTEAGRLGFHDWIRELIYEPVKEYPHFPAAMSFIGHIPPLETVELIERRIGFIRKSVAERRAGIEFSRTHGLSRIFLMEAEFIVHQMEAELSWLLAFREDIKNGSLTEQSDGDMIWHMTVPSDEELQLQSKKNLEGTTNHERTT</sequence>
<dbReference type="SUPFAM" id="SSF46785">
    <property type="entry name" value="Winged helix' DNA-binding domain"/>
    <property type="match status" value="1"/>
</dbReference>
<dbReference type="AlphaFoldDB" id="A0A6C0P8F9"/>
<dbReference type="RefSeq" id="WP_162643920.1">
    <property type="nucleotide sequence ID" value="NZ_CP048286.1"/>
</dbReference>
<dbReference type="PANTHER" id="PTHR33169:SF14">
    <property type="entry name" value="TRANSCRIPTIONAL REGULATOR RV3488"/>
    <property type="match status" value="1"/>
</dbReference>
<dbReference type="InterPro" id="IPR036390">
    <property type="entry name" value="WH_DNA-bd_sf"/>
</dbReference>
<dbReference type="InterPro" id="IPR036388">
    <property type="entry name" value="WH-like_DNA-bd_sf"/>
</dbReference>
<dbReference type="Pfam" id="PF03551">
    <property type="entry name" value="PadR"/>
    <property type="match status" value="1"/>
</dbReference>
<evidence type="ECO:0000313" key="3">
    <source>
        <dbReference type="Proteomes" id="UP000479114"/>
    </source>
</evidence>
<dbReference type="PANTHER" id="PTHR33169">
    <property type="entry name" value="PADR-FAMILY TRANSCRIPTIONAL REGULATOR"/>
    <property type="match status" value="1"/>
</dbReference>
<accession>A0A6C0P8F9</accession>
<evidence type="ECO:0000259" key="1">
    <source>
        <dbReference type="Pfam" id="PF03551"/>
    </source>
</evidence>